<feature type="domain" description="Tyrosine specific protein phosphatases" evidence="3">
    <location>
        <begin position="644"/>
        <end position="704"/>
    </location>
</feature>
<accession>A0ABR2KRQ9</accession>
<dbReference type="SUPFAM" id="SSF52799">
    <property type="entry name" value="(Phosphotyrosine protein) phosphatases II"/>
    <property type="match status" value="1"/>
</dbReference>
<dbReference type="PROSITE" id="PS50054">
    <property type="entry name" value="TYR_PHOSPHATASE_DUAL"/>
    <property type="match status" value="1"/>
</dbReference>
<organism evidence="4 5">
    <name type="scientific">Tritrichomonas musculus</name>
    <dbReference type="NCBI Taxonomy" id="1915356"/>
    <lineage>
        <taxon>Eukaryota</taxon>
        <taxon>Metamonada</taxon>
        <taxon>Parabasalia</taxon>
        <taxon>Tritrichomonadida</taxon>
        <taxon>Tritrichomonadidae</taxon>
        <taxon>Tritrichomonas</taxon>
    </lineage>
</organism>
<feature type="compositionally biased region" description="Low complexity" evidence="1">
    <location>
        <begin position="336"/>
        <end position="367"/>
    </location>
</feature>
<sequence>MGVYFSISHNNGFVDETIEHNSSTDRFEQDSNNSEINRNIRSKTAMLFKFHEENKRDSDNPTKRETSTFLPLSFIEFVQRRPVSFSNTPIVVIEGVPQSIQSLSRRSHKQKQQSNYIENNQESTTEHNESMSSYHLKEIIPDLPQKFSYKSLNRELHQNFEISQYKVNAVRIWILKSNSIRERTMTKAVECCRHFDFTSYISNQYVRVENVFSDVKSNDFQSLASALRPQEFSNLSNSPPNQKKASKDTGSANLKSTLNIKSDNLGDITDFSKTAPLSIPKYLDKSEKKKIMNFQIDTSSSNVEAPKSQDTSKHRPLLGTSNLELLSTSPTSSKVGNLSENSSGNSSENLSENLSENSPDILSETSSEISLHSSNQSSCIFSSPSGKPNSISLLPLKIPTITPERSCFSSRRPCEINCNNNFSNDIEISQFSSDEEFITYSCSSEDARIKFRYRHSNECDMVIPGLFIGGEKAAHDKKLLRSLKITHIVNLNFNETGGGHADESGKELYDDEMEDDSPTNESNSSISSGFRFQDSEITSPFKIDQSIQSPLQQKSKRQIFNLSPRSKQIFSPQGQPGKNLSPRSIESFSPRNDHDNDNNNHNIQKDSNKNESENQSSGPGSFKMGRISRFNVRLSDSVFQDLNEDFWGALHFVEQAIHSGGNVLAHCRRGISRSAALCVAYLMDDRGMSFDDAFALLKRQRPSVNINQGFEDQLRVFYNTVKEKKKEEKEF</sequence>
<comment type="caution">
    <text evidence="4">The sequence shown here is derived from an EMBL/GenBank/DDBJ whole genome shotgun (WGS) entry which is preliminary data.</text>
</comment>
<dbReference type="InterPro" id="IPR029021">
    <property type="entry name" value="Prot-tyrosine_phosphatase-like"/>
</dbReference>
<dbReference type="EMBL" id="JAPFFF010000003">
    <property type="protein sequence ID" value="KAK8893728.1"/>
    <property type="molecule type" value="Genomic_DNA"/>
</dbReference>
<evidence type="ECO:0000259" key="2">
    <source>
        <dbReference type="PROSITE" id="PS50054"/>
    </source>
</evidence>
<dbReference type="Pfam" id="PF00782">
    <property type="entry name" value="DSPc"/>
    <property type="match status" value="1"/>
</dbReference>
<evidence type="ECO:0000256" key="1">
    <source>
        <dbReference type="SAM" id="MobiDB-lite"/>
    </source>
</evidence>
<feature type="region of interest" description="Disordered" evidence="1">
    <location>
        <begin position="565"/>
        <end position="623"/>
    </location>
</feature>
<dbReference type="InterPro" id="IPR000340">
    <property type="entry name" value="Dual-sp_phosphatase_cat-dom"/>
</dbReference>
<dbReference type="InterPro" id="IPR020422">
    <property type="entry name" value="TYR_PHOSPHATASE_DUAL_dom"/>
</dbReference>
<dbReference type="CDD" id="cd14498">
    <property type="entry name" value="DSP"/>
    <property type="match status" value="1"/>
</dbReference>
<feature type="region of interest" description="Disordered" evidence="1">
    <location>
        <begin position="300"/>
        <end position="367"/>
    </location>
</feature>
<evidence type="ECO:0000259" key="3">
    <source>
        <dbReference type="PROSITE" id="PS50056"/>
    </source>
</evidence>
<protein>
    <recommendedName>
        <fullName evidence="6">Dual specificity phosphatase, catalytic domain containing protein</fullName>
    </recommendedName>
</protein>
<feature type="region of interest" description="Disordered" evidence="1">
    <location>
        <begin position="231"/>
        <end position="252"/>
    </location>
</feature>
<feature type="compositionally biased region" description="Low complexity" evidence="1">
    <location>
        <begin position="519"/>
        <end position="528"/>
    </location>
</feature>
<evidence type="ECO:0000313" key="5">
    <source>
        <dbReference type="Proteomes" id="UP001470230"/>
    </source>
</evidence>
<keyword evidence="5" id="KW-1185">Reference proteome</keyword>
<dbReference type="Gene3D" id="3.90.190.10">
    <property type="entry name" value="Protein tyrosine phosphatase superfamily"/>
    <property type="match status" value="2"/>
</dbReference>
<dbReference type="PANTHER" id="PTHR46377">
    <property type="entry name" value="DUAL SPECIFICITY PROTEIN PHOSPHATASE 19"/>
    <property type="match status" value="1"/>
</dbReference>
<dbReference type="PANTHER" id="PTHR46377:SF1">
    <property type="entry name" value="DUAL SPECIFICITY PROTEIN PHOSPHATASE 19"/>
    <property type="match status" value="1"/>
</dbReference>
<feature type="region of interest" description="Disordered" evidence="1">
    <location>
        <begin position="103"/>
        <end position="129"/>
    </location>
</feature>
<feature type="compositionally biased region" description="Polar residues" evidence="1">
    <location>
        <begin position="565"/>
        <end position="590"/>
    </location>
</feature>
<dbReference type="PROSITE" id="PS50056">
    <property type="entry name" value="TYR_PHOSPHATASE_2"/>
    <property type="match status" value="1"/>
</dbReference>
<feature type="region of interest" description="Disordered" evidence="1">
    <location>
        <begin position="494"/>
        <end position="529"/>
    </location>
</feature>
<evidence type="ECO:0000313" key="4">
    <source>
        <dbReference type="EMBL" id="KAK8893728.1"/>
    </source>
</evidence>
<proteinExistence type="predicted"/>
<evidence type="ECO:0008006" key="6">
    <source>
        <dbReference type="Google" id="ProtNLM"/>
    </source>
</evidence>
<dbReference type="Proteomes" id="UP001470230">
    <property type="component" value="Unassembled WGS sequence"/>
</dbReference>
<feature type="compositionally biased region" description="Acidic residues" evidence="1">
    <location>
        <begin position="509"/>
        <end position="518"/>
    </location>
</feature>
<name>A0ABR2KRQ9_9EUKA</name>
<dbReference type="InterPro" id="IPR000387">
    <property type="entry name" value="Tyr_Pase_dom"/>
</dbReference>
<feature type="domain" description="Tyrosine-protein phosphatase" evidence="2">
    <location>
        <begin position="457"/>
        <end position="723"/>
    </location>
</feature>
<dbReference type="SMART" id="SM00195">
    <property type="entry name" value="DSPc"/>
    <property type="match status" value="1"/>
</dbReference>
<feature type="compositionally biased region" description="Polar residues" evidence="1">
    <location>
        <begin position="112"/>
        <end position="123"/>
    </location>
</feature>
<feature type="compositionally biased region" description="Basic and acidic residues" evidence="1">
    <location>
        <begin position="591"/>
        <end position="612"/>
    </location>
</feature>
<reference evidence="4 5" key="1">
    <citation type="submission" date="2024-04" db="EMBL/GenBank/DDBJ databases">
        <title>Tritrichomonas musculus Genome.</title>
        <authorList>
            <person name="Alves-Ferreira E."/>
            <person name="Grigg M."/>
            <person name="Lorenzi H."/>
            <person name="Galac M."/>
        </authorList>
    </citation>
    <scope>NUCLEOTIDE SEQUENCE [LARGE SCALE GENOMIC DNA]</scope>
    <source>
        <strain evidence="4 5">EAF2021</strain>
    </source>
</reference>
<gene>
    <name evidence="4" type="ORF">M9Y10_022157</name>
</gene>
<feature type="compositionally biased region" description="Polar residues" evidence="1">
    <location>
        <begin position="319"/>
        <end position="335"/>
    </location>
</feature>